<evidence type="ECO:0000256" key="3">
    <source>
        <dbReference type="ARBA" id="ARBA00022606"/>
    </source>
</evidence>
<evidence type="ECO:0000256" key="10">
    <source>
        <dbReference type="SAM" id="Phobius"/>
    </source>
</evidence>
<keyword evidence="12" id="KW-1185">Reference proteome</keyword>
<keyword evidence="6 10" id="KW-1133">Transmembrane helix</keyword>
<evidence type="ECO:0000313" key="12">
    <source>
        <dbReference type="Proteomes" id="UP000075884"/>
    </source>
</evidence>
<evidence type="ECO:0000256" key="5">
    <source>
        <dbReference type="ARBA" id="ARBA00022725"/>
    </source>
</evidence>
<evidence type="ECO:0000256" key="2">
    <source>
        <dbReference type="ARBA" id="ARBA00022475"/>
    </source>
</evidence>
<reference evidence="11" key="2">
    <citation type="submission" date="2020-05" db="UniProtKB">
        <authorList>
            <consortium name="EnsemblMetazoa"/>
        </authorList>
    </citation>
    <scope>IDENTIFICATION</scope>
    <source>
        <strain evidence="11">WRAIR2</strain>
    </source>
</reference>
<feature type="transmembrane region" description="Helical" evidence="10">
    <location>
        <begin position="147"/>
        <end position="167"/>
    </location>
</feature>
<dbReference type="GO" id="GO:0005886">
    <property type="term" value="C:plasma membrane"/>
    <property type="evidence" value="ECO:0007669"/>
    <property type="project" value="UniProtKB-SubCell"/>
</dbReference>
<keyword evidence="3" id="KW-0716">Sensory transduction</keyword>
<dbReference type="Pfam" id="PF02949">
    <property type="entry name" value="7tm_6"/>
    <property type="match status" value="1"/>
</dbReference>
<dbReference type="EnsemblMetazoa" id="ADIR011121-RA">
    <property type="protein sequence ID" value="ADIR011121-PA"/>
    <property type="gene ID" value="ADIR011121"/>
</dbReference>
<keyword evidence="4 10" id="KW-0812">Transmembrane</keyword>
<dbReference type="GO" id="GO:0007165">
    <property type="term" value="P:signal transduction"/>
    <property type="evidence" value="ECO:0007669"/>
    <property type="project" value="UniProtKB-KW"/>
</dbReference>
<reference evidence="12" key="1">
    <citation type="submission" date="2013-03" db="EMBL/GenBank/DDBJ databases">
        <title>The Genome Sequence of Anopheles dirus WRAIR2.</title>
        <authorList>
            <consortium name="The Broad Institute Genomics Platform"/>
            <person name="Neafsey D.E."/>
            <person name="Walton C."/>
            <person name="Walker B."/>
            <person name="Young S.K."/>
            <person name="Zeng Q."/>
            <person name="Gargeya S."/>
            <person name="Fitzgerald M."/>
            <person name="Haas B."/>
            <person name="Abouelleil A."/>
            <person name="Allen A.W."/>
            <person name="Alvarado L."/>
            <person name="Arachchi H.M."/>
            <person name="Berlin A.M."/>
            <person name="Chapman S.B."/>
            <person name="Gainer-Dewar J."/>
            <person name="Goldberg J."/>
            <person name="Griggs A."/>
            <person name="Gujja S."/>
            <person name="Hansen M."/>
            <person name="Howarth C."/>
            <person name="Imamovic A."/>
            <person name="Ireland A."/>
            <person name="Larimer J."/>
            <person name="McCowan C."/>
            <person name="Murphy C."/>
            <person name="Pearson M."/>
            <person name="Poon T.W."/>
            <person name="Priest M."/>
            <person name="Roberts A."/>
            <person name="Saif S."/>
            <person name="Shea T."/>
            <person name="Sisk P."/>
            <person name="Sykes S."/>
            <person name="Wortman J."/>
            <person name="Nusbaum C."/>
            <person name="Birren B."/>
        </authorList>
    </citation>
    <scope>NUCLEOTIDE SEQUENCE [LARGE SCALE GENOMIC DNA]</scope>
    <source>
        <strain evidence="12">WRAIR2</strain>
    </source>
</reference>
<comment type="subcellular location">
    <subcellularLocation>
        <location evidence="1">Cell membrane</location>
        <topology evidence="1">Multi-pass membrane protein</topology>
    </subcellularLocation>
</comment>
<evidence type="ECO:0000256" key="1">
    <source>
        <dbReference type="ARBA" id="ARBA00004651"/>
    </source>
</evidence>
<evidence type="ECO:0000256" key="9">
    <source>
        <dbReference type="ARBA" id="ARBA00023224"/>
    </source>
</evidence>
<keyword evidence="9" id="KW-0807">Transducer</keyword>
<accession>A0A182NTY0</accession>
<dbReference type="PANTHER" id="PTHR21137:SF35">
    <property type="entry name" value="ODORANT RECEPTOR 19A-RELATED"/>
    <property type="match status" value="1"/>
</dbReference>
<feature type="transmembrane region" description="Helical" evidence="10">
    <location>
        <begin position="283"/>
        <end position="308"/>
    </location>
</feature>
<keyword evidence="5" id="KW-0552">Olfaction</keyword>
<organism evidence="11 12">
    <name type="scientific">Anopheles dirus</name>
    <dbReference type="NCBI Taxonomy" id="7168"/>
    <lineage>
        <taxon>Eukaryota</taxon>
        <taxon>Metazoa</taxon>
        <taxon>Ecdysozoa</taxon>
        <taxon>Arthropoda</taxon>
        <taxon>Hexapoda</taxon>
        <taxon>Insecta</taxon>
        <taxon>Pterygota</taxon>
        <taxon>Neoptera</taxon>
        <taxon>Endopterygota</taxon>
        <taxon>Diptera</taxon>
        <taxon>Nematocera</taxon>
        <taxon>Culicoidea</taxon>
        <taxon>Culicidae</taxon>
        <taxon>Anophelinae</taxon>
        <taxon>Anopheles</taxon>
    </lineage>
</organism>
<feature type="transmembrane region" description="Helical" evidence="10">
    <location>
        <begin position="91"/>
        <end position="113"/>
    </location>
</feature>
<keyword evidence="7 10" id="KW-0472">Membrane</keyword>
<keyword evidence="2" id="KW-1003">Cell membrane</keyword>
<evidence type="ECO:0000256" key="6">
    <source>
        <dbReference type="ARBA" id="ARBA00022989"/>
    </source>
</evidence>
<evidence type="ECO:0000313" key="11">
    <source>
        <dbReference type="EnsemblMetazoa" id="ADIR011121-PA"/>
    </source>
</evidence>
<sequence length="422" mass="49624">MFSPHRWKASVRERFEGFFEFSKDADYFYLVEPLLKPLYLFANPLRCVKDFGLPAGVLVQLVRFLCLLPYASYVYVAYWNIEQRAKIPECIITVGTVLVFTLSIIRCWVLNVYNRELGDLRAFFNDRTYQEQDEWVHRTRARFYRRWNWIISLFLVLSVLDVVIFVATNWNKPNFNVQYRGVVVRSVPVQIASEFFSGYIGVSYMISSSIMHLVLRLFRMEFSILTRTLKLSVGEEMAGDTRQEAFRLFTGEFHANIKRHASLLQYVNTIWKKRKAFSTFRKMFRLLALLQYHGALIVMTCICLYSAYQQFSLATVSYTLFGAFLIFDTFLLCVCLDDLNDLNQDVGYIVYSLHWPATLELATRGVPKERLKSVRRTILIVMQHSQQPLRIGFGEFGTLSRHRFAEMIQHIYSLIMFLCQFK</sequence>
<name>A0A182NTY0_9DIPT</name>
<dbReference type="VEuPathDB" id="VectorBase:ADIR011121"/>
<evidence type="ECO:0000256" key="4">
    <source>
        <dbReference type="ARBA" id="ARBA00022692"/>
    </source>
</evidence>
<dbReference type="GO" id="GO:0005549">
    <property type="term" value="F:odorant binding"/>
    <property type="evidence" value="ECO:0007669"/>
    <property type="project" value="InterPro"/>
</dbReference>
<feature type="transmembrane region" description="Helical" evidence="10">
    <location>
        <begin position="314"/>
        <end position="336"/>
    </location>
</feature>
<protein>
    <submittedName>
        <fullName evidence="11">Uncharacterized protein</fullName>
    </submittedName>
</protein>
<dbReference type="AlphaFoldDB" id="A0A182NTY0"/>
<evidence type="ECO:0000256" key="7">
    <source>
        <dbReference type="ARBA" id="ARBA00023136"/>
    </source>
</evidence>
<feature type="transmembrane region" description="Helical" evidence="10">
    <location>
        <begin position="51"/>
        <end position="71"/>
    </location>
</feature>
<feature type="transmembrane region" description="Helical" evidence="10">
    <location>
        <begin position="196"/>
        <end position="218"/>
    </location>
</feature>
<keyword evidence="8" id="KW-0675">Receptor</keyword>
<dbReference type="Proteomes" id="UP000075884">
    <property type="component" value="Unassembled WGS sequence"/>
</dbReference>
<dbReference type="GO" id="GO:0004984">
    <property type="term" value="F:olfactory receptor activity"/>
    <property type="evidence" value="ECO:0007669"/>
    <property type="project" value="InterPro"/>
</dbReference>
<dbReference type="PANTHER" id="PTHR21137">
    <property type="entry name" value="ODORANT RECEPTOR"/>
    <property type="match status" value="1"/>
</dbReference>
<evidence type="ECO:0000256" key="8">
    <source>
        <dbReference type="ARBA" id="ARBA00023170"/>
    </source>
</evidence>
<dbReference type="InterPro" id="IPR004117">
    <property type="entry name" value="7tm6_olfct_rcpt"/>
</dbReference>
<proteinExistence type="predicted"/>